<dbReference type="EMBL" id="CM047747">
    <property type="protein sequence ID" value="KAJ0017159.1"/>
    <property type="molecule type" value="Genomic_DNA"/>
</dbReference>
<gene>
    <name evidence="1" type="ORF">Pint_12110</name>
</gene>
<reference evidence="2" key="1">
    <citation type="journal article" date="2023" name="G3 (Bethesda)">
        <title>Genome assembly and association tests identify interacting loci associated with vigor, precocity, and sex in interspecific pistachio rootstocks.</title>
        <authorList>
            <person name="Palmer W."/>
            <person name="Jacygrad E."/>
            <person name="Sagayaradj S."/>
            <person name="Cavanaugh K."/>
            <person name="Han R."/>
            <person name="Bertier L."/>
            <person name="Beede B."/>
            <person name="Kafkas S."/>
            <person name="Golino D."/>
            <person name="Preece J."/>
            <person name="Michelmore R."/>
        </authorList>
    </citation>
    <scope>NUCLEOTIDE SEQUENCE [LARGE SCALE GENOMIC DNA]</scope>
</reference>
<keyword evidence="2" id="KW-1185">Reference proteome</keyword>
<comment type="caution">
    <text evidence="1">The sequence shown here is derived from an EMBL/GenBank/DDBJ whole genome shotgun (WGS) entry which is preliminary data.</text>
</comment>
<sequence length="614" mass="68567">MYAEELMAERDVNSIHDPEIQESHSIKIHDLINNAPQVPNNQVQNGTSTESTQETPSSENGKVYAPERVDLYRAALEGDWATAEGLLRQDRSLLCGEIAKNGETVLHIAAGAKQIGFVEKLLEWIEPQDLTLKDRNENSAFCFAVAAGAIEIAENMLEKNEELLATKGGQGMTPIYLAAIFGDRRMASYLYRKVQEMEVILAVEDKASLFFACLYTALYDLAMDLLNDLPDLAMARDENKDTALQILARQPSSFAGRKGGLLKRLISSFPGGKNNHKTDSASTKALELVGCLLDIISEKGELEDPNLNFMFDAAKLGNFEFLNMFISRYPNLVDKLDENNYSIFHIAVIHRHADIFNLIFGIVDLNREVMTTLEDEHGNNILHLAAKLPHLSRLGIVSGAALQMQRELLWFKETEKVVKPFYRKKKNSSGKTPQELFTEEHKDLLRAGESWMKNTATSCMLVATIITSVIFAAAFTVPGGYEDKTRIPNLLKDNLFQVFSISNAIALSSSIISALMFLSILTSRYTEDDFLRSLPLKLIGGLLSLYVSLVAMMIAFITSFLLAYHDRLNFVTITTILLSVAATLFVQLQYPLLRDTFYSTYKSSFLFKSSTATL</sequence>
<proteinExistence type="predicted"/>
<evidence type="ECO:0000313" key="2">
    <source>
        <dbReference type="Proteomes" id="UP001163603"/>
    </source>
</evidence>
<accession>A0ACC0XHT9</accession>
<protein>
    <submittedName>
        <fullName evidence="1">Uncharacterized protein</fullName>
    </submittedName>
</protein>
<evidence type="ECO:0000313" key="1">
    <source>
        <dbReference type="EMBL" id="KAJ0017159.1"/>
    </source>
</evidence>
<dbReference type="Proteomes" id="UP001163603">
    <property type="component" value="Chromosome 12"/>
</dbReference>
<name>A0ACC0XHT9_9ROSI</name>
<organism evidence="1 2">
    <name type="scientific">Pistacia integerrima</name>
    <dbReference type="NCBI Taxonomy" id="434235"/>
    <lineage>
        <taxon>Eukaryota</taxon>
        <taxon>Viridiplantae</taxon>
        <taxon>Streptophyta</taxon>
        <taxon>Embryophyta</taxon>
        <taxon>Tracheophyta</taxon>
        <taxon>Spermatophyta</taxon>
        <taxon>Magnoliopsida</taxon>
        <taxon>eudicotyledons</taxon>
        <taxon>Gunneridae</taxon>
        <taxon>Pentapetalae</taxon>
        <taxon>rosids</taxon>
        <taxon>malvids</taxon>
        <taxon>Sapindales</taxon>
        <taxon>Anacardiaceae</taxon>
        <taxon>Pistacia</taxon>
    </lineage>
</organism>